<keyword evidence="1" id="KW-0812">Transmembrane</keyword>
<evidence type="ECO:0008006" key="4">
    <source>
        <dbReference type="Google" id="ProtNLM"/>
    </source>
</evidence>
<feature type="transmembrane region" description="Helical" evidence="1">
    <location>
        <begin position="167"/>
        <end position="187"/>
    </location>
</feature>
<feature type="transmembrane region" description="Helical" evidence="1">
    <location>
        <begin position="220"/>
        <end position="236"/>
    </location>
</feature>
<keyword evidence="3" id="KW-1185">Reference proteome</keyword>
<dbReference type="OrthoDB" id="671850at2"/>
<proteinExistence type="predicted"/>
<dbReference type="EMBL" id="PPED02000001">
    <property type="protein sequence ID" value="PWN72235.1"/>
    <property type="molecule type" value="Genomic_DNA"/>
</dbReference>
<evidence type="ECO:0000313" key="2">
    <source>
        <dbReference type="EMBL" id="PWN72235.1"/>
    </source>
</evidence>
<accession>A0A316XEF3</accession>
<keyword evidence="1" id="KW-0472">Membrane</keyword>
<keyword evidence="1" id="KW-1133">Transmembrane helix</keyword>
<organism evidence="2 3">
    <name type="scientific">Chryseobacterium phosphatilyticum</name>
    <dbReference type="NCBI Taxonomy" id="475075"/>
    <lineage>
        <taxon>Bacteria</taxon>
        <taxon>Pseudomonadati</taxon>
        <taxon>Bacteroidota</taxon>
        <taxon>Flavobacteriia</taxon>
        <taxon>Flavobacteriales</taxon>
        <taxon>Weeksellaceae</taxon>
        <taxon>Chryseobacterium group</taxon>
        <taxon>Chryseobacterium</taxon>
    </lineage>
</organism>
<dbReference type="InterPro" id="IPR007263">
    <property type="entry name" value="DCC1-like"/>
</dbReference>
<dbReference type="RefSeq" id="WP_109711191.1">
    <property type="nucleotide sequence ID" value="NZ_PPED02000001.1"/>
</dbReference>
<reference evidence="2 3" key="1">
    <citation type="submission" date="2018-04" db="EMBL/GenBank/DDBJ databases">
        <title>Draft Genome Sequence of Phosphate-Solubilizing Chryseobacterium sp. ISE14 that is a Biocontrol and Plant Growth-Promoting Rhizobacterium Isolated from Cucumber.</title>
        <authorList>
            <person name="Jeong J.-J."/>
            <person name="Sang M.K."/>
            <person name="Choi I.-G."/>
            <person name="Kim K.D."/>
        </authorList>
    </citation>
    <scope>NUCLEOTIDE SEQUENCE [LARGE SCALE GENOMIC DNA]</scope>
    <source>
        <strain evidence="2 3">ISE14</strain>
    </source>
</reference>
<gene>
    <name evidence="2" type="ORF">C1631_006450</name>
</gene>
<sequence length="272" mass="31845">MKALKNHTLIYDNECPMCNLYSKGFTQCGMLDQEGREAFTELSAQNKRLIDFHRAKNEIALVDYKNNKVVYGLDSLLLIIGNSFPLLEKIARIQPLYWFFKRLYSFVSYNRKQMIPSKKDDTGQSCIPDFNLKYRLAYIGFVVFFSAYILSVFSAKLGVGLERNFGRELSVCFGQILWQIIFLQTYLKDKIWDYLGNMMTVSLLGTLLLVPTLFTDFSPAFYLIYFGTVVFIMFLEHIRRCRILKLNYLPTMSWMIFRFTVLVVIVIMLTHN</sequence>
<name>A0A316XEF3_9FLAO</name>
<dbReference type="GO" id="GO:0015035">
    <property type="term" value="F:protein-disulfide reductase activity"/>
    <property type="evidence" value="ECO:0007669"/>
    <property type="project" value="InterPro"/>
</dbReference>
<dbReference type="Proteomes" id="UP000236594">
    <property type="component" value="Unassembled WGS sequence"/>
</dbReference>
<evidence type="ECO:0000313" key="3">
    <source>
        <dbReference type="Proteomes" id="UP000236594"/>
    </source>
</evidence>
<feature type="transmembrane region" description="Helical" evidence="1">
    <location>
        <begin position="248"/>
        <end position="269"/>
    </location>
</feature>
<dbReference type="Pfam" id="PF04134">
    <property type="entry name" value="DCC1-like"/>
    <property type="match status" value="1"/>
</dbReference>
<comment type="caution">
    <text evidence="2">The sequence shown here is derived from an EMBL/GenBank/DDBJ whole genome shotgun (WGS) entry which is preliminary data.</text>
</comment>
<feature type="transmembrane region" description="Helical" evidence="1">
    <location>
        <begin position="136"/>
        <end position="155"/>
    </location>
</feature>
<dbReference type="AlphaFoldDB" id="A0A316XEF3"/>
<protein>
    <recommendedName>
        <fullName evidence="4">DUF393 domain-containing protein</fullName>
    </recommendedName>
</protein>
<evidence type="ECO:0000256" key="1">
    <source>
        <dbReference type="SAM" id="Phobius"/>
    </source>
</evidence>
<feature type="transmembrane region" description="Helical" evidence="1">
    <location>
        <begin position="194"/>
        <end position="214"/>
    </location>
</feature>